<evidence type="ECO:0000313" key="2">
    <source>
        <dbReference type="EMBL" id="TKW37908.1"/>
    </source>
</evidence>
<organism evidence="2 3">
    <name type="scientific">Setaria viridis</name>
    <name type="common">Green bristlegrass</name>
    <name type="synonym">Setaria italica subsp. viridis</name>
    <dbReference type="NCBI Taxonomy" id="4556"/>
    <lineage>
        <taxon>Eukaryota</taxon>
        <taxon>Viridiplantae</taxon>
        <taxon>Streptophyta</taxon>
        <taxon>Embryophyta</taxon>
        <taxon>Tracheophyta</taxon>
        <taxon>Spermatophyta</taxon>
        <taxon>Magnoliopsida</taxon>
        <taxon>Liliopsida</taxon>
        <taxon>Poales</taxon>
        <taxon>Poaceae</taxon>
        <taxon>PACMAD clade</taxon>
        <taxon>Panicoideae</taxon>
        <taxon>Panicodae</taxon>
        <taxon>Paniceae</taxon>
        <taxon>Cenchrinae</taxon>
        <taxon>Setaria</taxon>
    </lineage>
</organism>
<name>A0A4U6W5Q7_SETVI</name>
<feature type="region of interest" description="Disordered" evidence="1">
    <location>
        <begin position="1"/>
        <end position="64"/>
    </location>
</feature>
<keyword evidence="3" id="KW-1185">Reference proteome</keyword>
<dbReference type="Pfam" id="PF08284">
    <property type="entry name" value="RVP_2"/>
    <property type="match status" value="1"/>
</dbReference>
<gene>
    <name evidence="2" type="ORF">SEVIR_1G080000v2</name>
</gene>
<dbReference type="Proteomes" id="UP000298652">
    <property type="component" value="Chromosome 1"/>
</dbReference>
<dbReference type="AlphaFoldDB" id="A0A4U6W5Q7"/>
<dbReference type="Gramene" id="TKW37908">
    <property type="protein sequence ID" value="TKW37908"/>
    <property type="gene ID" value="SEVIR_1G080000v2"/>
</dbReference>
<protein>
    <submittedName>
        <fullName evidence="2">Uncharacterized protein</fullName>
    </submittedName>
</protein>
<evidence type="ECO:0000313" key="3">
    <source>
        <dbReference type="Proteomes" id="UP000298652"/>
    </source>
</evidence>
<accession>A0A4U6W5Q7</accession>
<reference evidence="2" key="1">
    <citation type="submission" date="2019-03" db="EMBL/GenBank/DDBJ databases">
        <title>WGS assembly of Setaria viridis.</title>
        <authorList>
            <person name="Huang P."/>
            <person name="Jenkins J."/>
            <person name="Grimwood J."/>
            <person name="Barry K."/>
            <person name="Healey A."/>
            <person name="Mamidi S."/>
            <person name="Sreedasyam A."/>
            <person name="Shu S."/>
            <person name="Feldman M."/>
            <person name="Wu J."/>
            <person name="Yu Y."/>
            <person name="Chen C."/>
            <person name="Johnson J."/>
            <person name="Rokhsar D."/>
            <person name="Baxter I."/>
            <person name="Schmutz J."/>
            <person name="Brutnell T."/>
            <person name="Kellogg E."/>
        </authorList>
    </citation>
    <scope>NUCLEOTIDE SEQUENCE [LARGE SCALE GENOMIC DNA]</scope>
</reference>
<proteinExistence type="predicted"/>
<dbReference type="EMBL" id="CM016552">
    <property type="protein sequence ID" value="TKW37908.1"/>
    <property type="molecule type" value="Genomic_DNA"/>
</dbReference>
<sequence>MGATPPRPSRRLIPTTHVVGTAPLTLAHRRSRGERKEEGRGERGRRRRKESGEGEEEKEERRRRPLVELELPDAVRRLPSTPPPLHPTLHPAVTVIVGGSRLPVPPAAAGRTIAPREPLRHAAIGGNTGTTRTCGHAAPRAHGLAPAGQCVQAHAWPRRACTRPHHRAPHHDVAPRRDVLGCPNHLTAEDAAAAPDVALGEFLVDSIKATVLFDTGAKFSYV</sequence>
<evidence type="ECO:0000256" key="1">
    <source>
        <dbReference type="SAM" id="MobiDB-lite"/>
    </source>
</evidence>